<keyword evidence="3 6" id="KW-0378">Hydrolase</keyword>
<evidence type="ECO:0000259" key="7">
    <source>
        <dbReference type="PROSITE" id="PS50206"/>
    </source>
</evidence>
<evidence type="ECO:0000256" key="4">
    <source>
        <dbReference type="ARBA" id="ARBA00023180"/>
    </source>
</evidence>
<dbReference type="InterPro" id="IPR001763">
    <property type="entry name" value="Rhodanese-like_dom"/>
</dbReference>
<evidence type="ECO:0000256" key="1">
    <source>
        <dbReference type="ARBA" id="ARBA00007806"/>
    </source>
</evidence>
<dbReference type="Pfam" id="PF01055">
    <property type="entry name" value="Glyco_hydro_31_2nd"/>
    <property type="match status" value="2"/>
</dbReference>
<dbReference type="Gene3D" id="2.60.40.1760">
    <property type="entry name" value="glycosyl hydrolase (family 31)"/>
    <property type="match status" value="2"/>
</dbReference>
<evidence type="ECO:0000256" key="6">
    <source>
        <dbReference type="RuleBase" id="RU361185"/>
    </source>
</evidence>
<dbReference type="SUPFAM" id="SSF74650">
    <property type="entry name" value="Galactose mutarotase-like"/>
    <property type="match status" value="1"/>
</dbReference>
<keyword evidence="5 6" id="KW-0326">Glycosidase</keyword>
<dbReference type="SUPFAM" id="SSF51445">
    <property type="entry name" value="(Trans)glycosidases"/>
    <property type="match status" value="1"/>
</dbReference>
<name>A0AAW2DAN7_9ROSI</name>
<evidence type="ECO:0000256" key="3">
    <source>
        <dbReference type="ARBA" id="ARBA00022801"/>
    </source>
</evidence>
<dbReference type="AlphaFoldDB" id="A0AAW2DAN7"/>
<dbReference type="GO" id="GO:0005975">
    <property type="term" value="P:carbohydrate metabolic process"/>
    <property type="evidence" value="ECO:0007669"/>
    <property type="project" value="InterPro"/>
</dbReference>
<dbReference type="Pfam" id="PF21365">
    <property type="entry name" value="Glyco_hydro_31_3rd"/>
    <property type="match status" value="1"/>
</dbReference>
<keyword evidence="2" id="KW-0732">Signal</keyword>
<dbReference type="InterPro" id="IPR017853">
    <property type="entry name" value="GH"/>
</dbReference>
<dbReference type="GO" id="GO:0030246">
    <property type="term" value="F:carbohydrate binding"/>
    <property type="evidence" value="ECO:0007669"/>
    <property type="project" value="InterPro"/>
</dbReference>
<dbReference type="CDD" id="cd14752">
    <property type="entry name" value="GH31_N"/>
    <property type="match status" value="1"/>
</dbReference>
<keyword evidence="9" id="KW-1185">Reference proteome</keyword>
<dbReference type="InterPro" id="IPR013780">
    <property type="entry name" value="Glyco_hydro_b"/>
</dbReference>
<dbReference type="InterPro" id="IPR011013">
    <property type="entry name" value="Gal_mutarotase_sf_dom"/>
</dbReference>
<accession>A0AAW2DAN7</accession>
<dbReference type="PANTHER" id="PTHR22762">
    <property type="entry name" value="ALPHA-GLUCOSIDASE"/>
    <property type="match status" value="1"/>
</dbReference>
<dbReference type="InterPro" id="IPR048395">
    <property type="entry name" value="Glyco_hydro_31_C"/>
</dbReference>
<dbReference type="EMBL" id="JAZDWU010000003">
    <property type="protein sequence ID" value="KAL0006902.1"/>
    <property type="molecule type" value="Genomic_DNA"/>
</dbReference>
<dbReference type="GO" id="GO:0004553">
    <property type="term" value="F:hydrolase activity, hydrolyzing O-glycosyl compounds"/>
    <property type="evidence" value="ECO:0007669"/>
    <property type="project" value="InterPro"/>
</dbReference>
<sequence>MEDLCFQTKDRLRIRITDSDQQRWEIPQDIIPLPNQTHHSPLDLLNPPPQSLNISDHNSDFIFTLHNTTPFCFTVPRSSSGDVLFDISPDVSNSGTFLVFKDQYLQLSSSLPLNRSPTADGKVKAGTSHGVLLPNSNGMDVTYGGDRITYNVIGGVLDLYIFAGPLPETVVQQYTELIGRPAPMPYWSFGFHQCRYGHKNVSELEGVVAGYANANIPLEVMWTDIDYMDEYKLFTLDPVNFPADQTKIFLDTLHQNGQKYVLIDDPASGPSLAIVLFLQQPYTMAIGNIAEYNVHNLFGLLEAKATNEALVDSTGVKEFDARWIGWAGVNVPDDVGQRALAKTFDPFSRDHSDKHSNPQELYLRESVAASPRKALGLRYRLLPYLYTLMYEAHTKGTPIARPLFFSFPEDVNTFEVCSQFPLGKGVLVSPVLNQGEASVEAYFPAGIWFGVFNYSNSVSVDSGKNITLDASLDHINIHVREGNILALQGEANTTQEARKTEFQLLVVVSNSGNSTGEVFLDNGVDVEMGNEGGNWTLGRFNGGVVGNNVLVISPVVNGEFALSQNGSFPM</sequence>
<dbReference type="PROSITE" id="PS50206">
    <property type="entry name" value="RHODANESE_3"/>
    <property type="match status" value="1"/>
</dbReference>
<reference evidence="8 9" key="1">
    <citation type="submission" date="2024-01" db="EMBL/GenBank/DDBJ databases">
        <title>A telomere-to-telomere, gap-free genome of sweet tea (Lithocarpus litseifolius).</title>
        <authorList>
            <person name="Zhou J."/>
        </authorList>
    </citation>
    <scope>NUCLEOTIDE SEQUENCE [LARGE SCALE GENOMIC DNA]</scope>
    <source>
        <strain evidence="8">Zhou-2022a</strain>
        <tissue evidence="8">Leaf</tissue>
    </source>
</reference>
<dbReference type="SUPFAM" id="SSF51011">
    <property type="entry name" value="Glycosyl hydrolase domain"/>
    <property type="match status" value="1"/>
</dbReference>
<dbReference type="InterPro" id="IPR000322">
    <property type="entry name" value="Glyco_hydro_31_TIM"/>
</dbReference>
<dbReference type="PANTHER" id="PTHR22762:SF133">
    <property type="entry name" value="P-TYPE DOMAIN-CONTAINING PROTEIN"/>
    <property type="match status" value="1"/>
</dbReference>
<evidence type="ECO:0000256" key="2">
    <source>
        <dbReference type="ARBA" id="ARBA00022729"/>
    </source>
</evidence>
<comment type="similarity">
    <text evidence="1 6">Belongs to the glycosyl hydrolase 31 family.</text>
</comment>
<gene>
    <name evidence="8" type="ORF">SO802_008404</name>
</gene>
<keyword evidence="4" id="KW-0325">Glycoprotein</keyword>
<dbReference type="Proteomes" id="UP001459277">
    <property type="component" value="Unassembled WGS sequence"/>
</dbReference>
<protein>
    <recommendedName>
        <fullName evidence="7">Rhodanese domain-containing protein</fullName>
    </recommendedName>
</protein>
<dbReference type="Gene3D" id="3.20.20.80">
    <property type="entry name" value="Glycosidases"/>
    <property type="match status" value="2"/>
</dbReference>
<evidence type="ECO:0000313" key="8">
    <source>
        <dbReference type="EMBL" id="KAL0006902.1"/>
    </source>
</evidence>
<dbReference type="Gene3D" id="2.60.40.1180">
    <property type="entry name" value="Golgi alpha-mannosidase II"/>
    <property type="match status" value="2"/>
</dbReference>
<evidence type="ECO:0000256" key="5">
    <source>
        <dbReference type="ARBA" id="ARBA00023295"/>
    </source>
</evidence>
<evidence type="ECO:0000313" key="9">
    <source>
        <dbReference type="Proteomes" id="UP001459277"/>
    </source>
</evidence>
<organism evidence="8 9">
    <name type="scientific">Lithocarpus litseifolius</name>
    <dbReference type="NCBI Taxonomy" id="425828"/>
    <lineage>
        <taxon>Eukaryota</taxon>
        <taxon>Viridiplantae</taxon>
        <taxon>Streptophyta</taxon>
        <taxon>Embryophyta</taxon>
        <taxon>Tracheophyta</taxon>
        <taxon>Spermatophyta</taxon>
        <taxon>Magnoliopsida</taxon>
        <taxon>eudicotyledons</taxon>
        <taxon>Gunneridae</taxon>
        <taxon>Pentapetalae</taxon>
        <taxon>rosids</taxon>
        <taxon>fabids</taxon>
        <taxon>Fagales</taxon>
        <taxon>Fagaceae</taxon>
        <taxon>Lithocarpus</taxon>
    </lineage>
</organism>
<comment type="caution">
    <text evidence="8">The sequence shown here is derived from an EMBL/GenBank/DDBJ whole genome shotgun (WGS) entry which is preliminary data.</text>
</comment>
<dbReference type="FunFam" id="2.60.40.1180:FF:000044">
    <property type="entry name" value="Alpha-glucosidase 1"/>
    <property type="match status" value="1"/>
</dbReference>
<proteinExistence type="inferred from homology"/>
<feature type="domain" description="Rhodanese" evidence="7">
    <location>
        <begin position="195"/>
        <end position="220"/>
    </location>
</feature>